<evidence type="ECO:0000313" key="2">
    <source>
        <dbReference type="Proteomes" id="UP000002592"/>
    </source>
</evidence>
<dbReference type="HOGENOM" id="CLU_2975698_0_0_3"/>
<protein>
    <submittedName>
        <fullName evidence="1">Uncharacterized protein</fullName>
    </submittedName>
</protein>
<reference evidence="2" key="1">
    <citation type="journal article" date="2007" name="PLoS Genet.">
        <title>Patterns and implications of gene gain and loss in the evolution of Prochlorococcus.</title>
        <authorList>
            <person name="Kettler G.C."/>
            <person name="Martiny A.C."/>
            <person name="Huang K."/>
            <person name="Zucker J."/>
            <person name="Coleman M.L."/>
            <person name="Rodrigue S."/>
            <person name="Chen F."/>
            <person name="Lapidus A."/>
            <person name="Ferriera S."/>
            <person name="Johnson J."/>
            <person name="Steglich C."/>
            <person name="Church G.M."/>
            <person name="Richardson P."/>
            <person name="Chisholm S.W."/>
        </authorList>
    </citation>
    <scope>NUCLEOTIDE SEQUENCE [LARGE SCALE GENOMIC DNA]</scope>
    <source>
        <strain evidence="2">NATL1A</strain>
    </source>
</reference>
<accession>A2BZE9</accession>
<sequence length="58" mass="6890">MIRKKSSTKQAISESMIRAESKFLALKLIRIKFISLEKDFYDVVQIRITRINMNKTEK</sequence>
<dbReference type="KEGG" id="pme:NATL1_00451"/>
<evidence type="ECO:0000313" key="1">
    <source>
        <dbReference type="EMBL" id="ABM74609.1"/>
    </source>
</evidence>
<gene>
    <name evidence="1" type="ordered locus">NATL1_00451</name>
</gene>
<proteinExistence type="predicted"/>
<dbReference type="Proteomes" id="UP000002592">
    <property type="component" value="Chromosome"/>
</dbReference>
<dbReference type="AlphaFoldDB" id="A2BZE9"/>
<name>A2BZE9_PROM1</name>
<dbReference type="EMBL" id="CP000553">
    <property type="protein sequence ID" value="ABM74609.1"/>
    <property type="molecule type" value="Genomic_DNA"/>
</dbReference>
<organism evidence="1 2">
    <name type="scientific">Prochlorococcus marinus (strain NATL1A)</name>
    <dbReference type="NCBI Taxonomy" id="167555"/>
    <lineage>
        <taxon>Bacteria</taxon>
        <taxon>Bacillati</taxon>
        <taxon>Cyanobacteriota</taxon>
        <taxon>Cyanophyceae</taxon>
        <taxon>Synechococcales</taxon>
        <taxon>Prochlorococcaceae</taxon>
        <taxon>Prochlorococcus</taxon>
    </lineage>
</organism>